<dbReference type="PANTHER" id="PTHR48105">
    <property type="entry name" value="THIOREDOXIN REDUCTASE 1-RELATED-RELATED"/>
    <property type="match status" value="1"/>
</dbReference>
<dbReference type="SUPFAM" id="SSF51905">
    <property type="entry name" value="FAD/NAD(P)-binding domain"/>
    <property type="match status" value="1"/>
</dbReference>
<name>A0A3A3Z333_9ACTN</name>
<evidence type="ECO:0000313" key="6">
    <source>
        <dbReference type="Proteomes" id="UP000265614"/>
    </source>
</evidence>
<dbReference type="Gene3D" id="3.50.50.60">
    <property type="entry name" value="FAD/NAD(P)-binding domain"/>
    <property type="match status" value="2"/>
</dbReference>
<dbReference type="GO" id="GO:0004791">
    <property type="term" value="F:thioredoxin-disulfide reductase (NADPH) activity"/>
    <property type="evidence" value="ECO:0007669"/>
    <property type="project" value="UniProtKB-EC"/>
</dbReference>
<proteinExistence type="predicted"/>
<evidence type="ECO:0000256" key="2">
    <source>
        <dbReference type="ARBA" id="ARBA00023002"/>
    </source>
</evidence>
<dbReference type="PRINTS" id="PR00469">
    <property type="entry name" value="PNDRDTASEII"/>
</dbReference>
<evidence type="ECO:0000259" key="4">
    <source>
        <dbReference type="Pfam" id="PF07992"/>
    </source>
</evidence>
<dbReference type="AlphaFoldDB" id="A0A3A3Z333"/>
<dbReference type="OrthoDB" id="9786503at2"/>
<dbReference type="Proteomes" id="UP000265614">
    <property type="component" value="Unassembled WGS sequence"/>
</dbReference>
<comment type="caution">
    <text evidence="5">The sequence shown here is derived from an EMBL/GenBank/DDBJ whole genome shotgun (WGS) entry which is preliminary data.</text>
</comment>
<evidence type="ECO:0000256" key="3">
    <source>
        <dbReference type="ARBA" id="ARBA00048132"/>
    </source>
</evidence>
<dbReference type="InterPro" id="IPR023753">
    <property type="entry name" value="FAD/NAD-binding_dom"/>
</dbReference>
<accession>A0A3A3Z333</accession>
<reference evidence="5 6" key="1">
    <citation type="submission" date="2018-09" db="EMBL/GenBank/DDBJ databases">
        <title>YIM 75000 draft genome.</title>
        <authorList>
            <person name="Tang S."/>
            <person name="Feng Y."/>
        </authorList>
    </citation>
    <scope>NUCLEOTIDE SEQUENCE [LARGE SCALE GENOMIC DNA]</scope>
    <source>
        <strain evidence="5 6">YIM 75000</strain>
    </source>
</reference>
<dbReference type="Pfam" id="PF07992">
    <property type="entry name" value="Pyr_redox_2"/>
    <property type="match status" value="1"/>
</dbReference>
<dbReference type="PRINTS" id="PR00368">
    <property type="entry name" value="FADPNR"/>
</dbReference>
<feature type="domain" description="FAD/NAD(P)-binding" evidence="4">
    <location>
        <begin position="30"/>
        <end position="316"/>
    </location>
</feature>
<keyword evidence="2" id="KW-0560">Oxidoreductase</keyword>
<evidence type="ECO:0000313" key="5">
    <source>
        <dbReference type="EMBL" id="RJK94871.1"/>
    </source>
</evidence>
<keyword evidence="6" id="KW-1185">Reference proteome</keyword>
<dbReference type="EMBL" id="QZEZ01000006">
    <property type="protein sequence ID" value="RJK94871.1"/>
    <property type="molecule type" value="Genomic_DNA"/>
</dbReference>
<comment type="catalytic activity">
    <reaction evidence="3">
        <text>[thioredoxin]-dithiol + NADP(+) = [thioredoxin]-disulfide + NADPH + H(+)</text>
        <dbReference type="Rhea" id="RHEA:20345"/>
        <dbReference type="Rhea" id="RHEA-COMP:10698"/>
        <dbReference type="Rhea" id="RHEA-COMP:10700"/>
        <dbReference type="ChEBI" id="CHEBI:15378"/>
        <dbReference type="ChEBI" id="CHEBI:29950"/>
        <dbReference type="ChEBI" id="CHEBI:50058"/>
        <dbReference type="ChEBI" id="CHEBI:57783"/>
        <dbReference type="ChEBI" id="CHEBI:58349"/>
        <dbReference type="EC" id="1.8.1.9"/>
    </reaction>
</comment>
<organism evidence="5 6">
    <name type="scientific">Vallicoccus soli</name>
    <dbReference type="NCBI Taxonomy" id="2339232"/>
    <lineage>
        <taxon>Bacteria</taxon>
        <taxon>Bacillati</taxon>
        <taxon>Actinomycetota</taxon>
        <taxon>Actinomycetes</taxon>
        <taxon>Motilibacterales</taxon>
        <taxon>Vallicoccaceae</taxon>
        <taxon>Vallicoccus</taxon>
    </lineage>
</organism>
<protein>
    <submittedName>
        <fullName evidence="5">NAD(P)/FAD-dependent oxidoreductase</fullName>
    </submittedName>
</protein>
<evidence type="ECO:0000256" key="1">
    <source>
        <dbReference type="ARBA" id="ARBA00022630"/>
    </source>
</evidence>
<sequence>MFVKAAVGAHRARTRDDRGDEEAVVVREAYDVVVVGGGAAGLSAGVVLARARRSVLVVDAGEPRNAPAEGVHGLLGQEGVGPAELLARGRAEVRSYGGEVVDGRALAVQQQEEGFLVVLEGSSVRCRRVVVATGLRDGLPDVPGVAEQWGRGVVHCPYCHGWEVRDRRVGVLATGPLSVHQALLFRQWTDDVVLLLHAGGVEPSDEEWEQLAARGVEVVDGEVAALESEDGRVRGARLASGVTVPLDALAVATRMESRAGVLAGLGLEAEDLVVGGARVGAAVPAGAGGETAVPGVYVAGNVTDLRAQVVVAAAAGLTVGALVNADLVGEDTRRAVEARRAALAGGTPRPFGAAAERELAERVLGDRRHGVRA</sequence>
<keyword evidence="1" id="KW-0285">Flavoprotein</keyword>
<dbReference type="InterPro" id="IPR036188">
    <property type="entry name" value="FAD/NAD-bd_sf"/>
</dbReference>
<dbReference type="InterPro" id="IPR050097">
    <property type="entry name" value="Ferredoxin-NADP_redctase_2"/>
</dbReference>
<gene>
    <name evidence="5" type="ORF">D5H78_13815</name>
</gene>